<dbReference type="AlphaFoldDB" id="A0A2T3ZRG1"/>
<dbReference type="RefSeq" id="XP_024767081.1">
    <property type="nucleotide sequence ID" value="XM_024911420.1"/>
</dbReference>
<reference evidence="1 2" key="1">
    <citation type="submission" date="2016-07" db="EMBL/GenBank/DDBJ databases">
        <title>Multiple horizontal gene transfer events from other fungi enriched the ability of initially mycotrophic Trichoderma (Ascomycota) to feed on dead plant biomass.</title>
        <authorList>
            <consortium name="DOE Joint Genome Institute"/>
            <person name="Aerts A."/>
            <person name="Atanasova L."/>
            <person name="Chenthamara K."/>
            <person name="Zhang J."/>
            <person name="Grujic M."/>
            <person name="Henrissat B."/>
            <person name="Kuo A."/>
            <person name="Salamov A."/>
            <person name="Lipzen A."/>
            <person name="Labutti K."/>
            <person name="Barry K."/>
            <person name="Miao Y."/>
            <person name="Rahimi M.J."/>
            <person name="Shen Q."/>
            <person name="Grigoriev I.V."/>
            <person name="Kubicek C.P."/>
            <person name="Druzhinina I.S."/>
        </authorList>
    </citation>
    <scope>NUCLEOTIDE SEQUENCE [LARGE SCALE GENOMIC DNA]</scope>
    <source>
        <strain evidence="1 2">CBS 226.95</strain>
    </source>
</reference>
<dbReference type="GeneID" id="36619979"/>
<accession>A0A2T3ZRG1</accession>
<name>A0A2T3ZRG1_TRIHA</name>
<keyword evidence="2" id="KW-1185">Reference proteome</keyword>
<feature type="non-terminal residue" evidence="1">
    <location>
        <position position="1"/>
    </location>
</feature>
<organism evidence="1 2">
    <name type="scientific">Trichoderma harzianum CBS 226.95</name>
    <dbReference type="NCBI Taxonomy" id="983964"/>
    <lineage>
        <taxon>Eukaryota</taxon>
        <taxon>Fungi</taxon>
        <taxon>Dikarya</taxon>
        <taxon>Ascomycota</taxon>
        <taxon>Pezizomycotina</taxon>
        <taxon>Sordariomycetes</taxon>
        <taxon>Hypocreomycetidae</taxon>
        <taxon>Hypocreales</taxon>
        <taxon>Hypocreaceae</taxon>
        <taxon>Trichoderma</taxon>
    </lineage>
</organism>
<evidence type="ECO:0000313" key="2">
    <source>
        <dbReference type="Proteomes" id="UP000241690"/>
    </source>
</evidence>
<gene>
    <name evidence="1" type="ORF">M431DRAFT_102324</name>
</gene>
<evidence type="ECO:0000313" key="1">
    <source>
        <dbReference type="EMBL" id="PTB47404.1"/>
    </source>
</evidence>
<sequence length="51" mass="5735">LPSRLQILLNLFGGQLYINSKDNYYKVCKLLNLSYSPTRGGVTVELDGFIV</sequence>
<proteinExistence type="predicted"/>
<protein>
    <submittedName>
        <fullName evidence="1">Uncharacterized protein</fullName>
    </submittedName>
</protein>
<dbReference type="EMBL" id="KZ679729">
    <property type="protein sequence ID" value="PTB47404.1"/>
    <property type="molecule type" value="Genomic_DNA"/>
</dbReference>
<dbReference type="Proteomes" id="UP000241690">
    <property type="component" value="Unassembled WGS sequence"/>
</dbReference>